<accession>A0ABT9PJX4</accession>
<feature type="domain" description="VRR-NUC" evidence="4">
    <location>
        <begin position="1"/>
        <end position="81"/>
    </location>
</feature>
<dbReference type="EMBL" id="JAUSQL010000001">
    <property type="protein sequence ID" value="MDP9833019.1"/>
    <property type="molecule type" value="Genomic_DNA"/>
</dbReference>
<keyword evidence="3" id="KW-0378">Hydrolase</keyword>
<reference evidence="5 6" key="1">
    <citation type="submission" date="2023-07" db="EMBL/GenBank/DDBJ databases">
        <title>Sequencing the genomes of 1000 actinobacteria strains.</title>
        <authorList>
            <person name="Klenk H.-P."/>
        </authorList>
    </citation>
    <scope>NUCLEOTIDE SEQUENCE [LARGE SCALE GENOMIC DNA]</scope>
    <source>
        <strain evidence="5 6">DSM 19515</strain>
    </source>
</reference>
<keyword evidence="6" id="KW-1185">Reference proteome</keyword>
<keyword evidence="2" id="KW-0540">Nuclease</keyword>
<evidence type="ECO:0000256" key="2">
    <source>
        <dbReference type="ARBA" id="ARBA00022722"/>
    </source>
</evidence>
<dbReference type="InterPro" id="IPR014883">
    <property type="entry name" value="VRR_NUC"/>
</dbReference>
<dbReference type="RefSeq" id="WP_307635113.1">
    <property type="nucleotide sequence ID" value="NZ_JAUSQL010000001.1"/>
</dbReference>
<dbReference type="SMART" id="SM00990">
    <property type="entry name" value="VRR_NUC"/>
    <property type="match status" value="1"/>
</dbReference>
<comment type="cofactor">
    <cofactor evidence="1">
        <name>Mg(2+)</name>
        <dbReference type="ChEBI" id="CHEBI:18420"/>
    </cofactor>
</comment>
<comment type="caution">
    <text evidence="5">The sequence shown here is derived from an EMBL/GenBank/DDBJ whole genome shotgun (WGS) entry which is preliminary data.</text>
</comment>
<proteinExistence type="predicted"/>
<protein>
    <submittedName>
        <fullName evidence="5">Glycerophosphoryl diester phosphodiesterase</fullName>
    </submittedName>
</protein>
<dbReference type="Gene3D" id="3.40.1350.10">
    <property type="match status" value="1"/>
</dbReference>
<evidence type="ECO:0000313" key="6">
    <source>
        <dbReference type="Proteomes" id="UP001230145"/>
    </source>
</evidence>
<gene>
    <name evidence="5" type="ORF">J2S45_001698</name>
</gene>
<organism evidence="5 6">
    <name type="scientific">Trueperella abortisuis</name>
    <dbReference type="NCBI Taxonomy" id="445930"/>
    <lineage>
        <taxon>Bacteria</taxon>
        <taxon>Bacillati</taxon>
        <taxon>Actinomycetota</taxon>
        <taxon>Actinomycetes</taxon>
        <taxon>Actinomycetales</taxon>
        <taxon>Actinomycetaceae</taxon>
        <taxon>Trueperella</taxon>
    </lineage>
</organism>
<sequence length="93" mass="10008">MRETVVEQALIRAVHAAGGLCWKFTSPGTAGVPDRLVILPGGHVGFIEVKAPGQQPRPIQQHRIHQLHALGATALIIDHPDQIQEALDAIRTA</sequence>
<name>A0ABT9PJX4_9ACTO</name>
<dbReference type="InterPro" id="IPR011856">
    <property type="entry name" value="tRNA_endonuc-like_dom_sf"/>
</dbReference>
<dbReference type="Proteomes" id="UP001230145">
    <property type="component" value="Unassembled WGS sequence"/>
</dbReference>
<evidence type="ECO:0000256" key="3">
    <source>
        <dbReference type="ARBA" id="ARBA00022801"/>
    </source>
</evidence>
<evidence type="ECO:0000259" key="4">
    <source>
        <dbReference type="SMART" id="SM00990"/>
    </source>
</evidence>
<evidence type="ECO:0000313" key="5">
    <source>
        <dbReference type="EMBL" id="MDP9833019.1"/>
    </source>
</evidence>
<evidence type="ECO:0000256" key="1">
    <source>
        <dbReference type="ARBA" id="ARBA00001946"/>
    </source>
</evidence>